<organism evidence="1">
    <name type="scientific">Myoviridae sp. ctxlX31</name>
    <dbReference type="NCBI Taxonomy" id="2827293"/>
    <lineage>
        <taxon>Viruses</taxon>
        <taxon>Duplodnaviria</taxon>
        <taxon>Heunggongvirae</taxon>
        <taxon>Uroviricota</taxon>
        <taxon>Caudoviricetes</taxon>
    </lineage>
</organism>
<name>A0A8S5R5A3_9CAUD</name>
<sequence length="103" mass="11946">MRDSIIVNMKYADYDLIDGTPNVERHHCLMGPDRAKADEDGLWVPLTKEHHTAGKTSAHQCKEMRVLLQMLAQVSYERDRCAEGMSKEDARETFRKRYGKSYL</sequence>
<dbReference type="EMBL" id="BK015810">
    <property type="protein sequence ID" value="DAE26164.1"/>
    <property type="molecule type" value="Genomic_DNA"/>
</dbReference>
<accession>A0A8S5R5A3</accession>
<evidence type="ECO:0000313" key="1">
    <source>
        <dbReference type="EMBL" id="DAE26164.1"/>
    </source>
</evidence>
<reference evidence="1" key="1">
    <citation type="journal article" date="2021" name="Proc. Natl. Acad. Sci. U.S.A.">
        <title>A Catalog of Tens of Thousands of Viruses from Human Metagenomes Reveals Hidden Associations with Chronic Diseases.</title>
        <authorList>
            <person name="Tisza M.J."/>
            <person name="Buck C.B."/>
        </authorList>
    </citation>
    <scope>NUCLEOTIDE SEQUENCE</scope>
    <source>
        <strain evidence="1">CtxlX31</strain>
    </source>
</reference>
<protein>
    <submittedName>
        <fullName evidence="1">Cytochrome c-type biogenesis protein-like protein</fullName>
    </submittedName>
</protein>
<proteinExistence type="predicted"/>